<evidence type="ECO:0000256" key="1">
    <source>
        <dbReference type="SAM" id="MobiDB-lite"/>
    </source>
</evidence>
<dbReference type="EMBL" id="BRYB01002389">
    <property type="protein sequence ID" value="GMI18961.1"/>
    <property type="molecule type" value="Genomic_DNA"/>
</dbReference>
<sequence>MTPDEISRFQAGPVACLEDAVTTNGATICGSVVAIVDEASATITITSNSVPSYGGQDDMMGYYYRDIYRDFCLPIISSTSSLTVPLNPIKKSTPTCVPQTIGIALDGVQIWNQYAPEDLSSTKLSDVPPGLQMGVDAGRGFFAEPMDACGGHPGPGQAYHYHKLPAHGLGLESICFAHEVEGEPSGVLGVAVDGFPLYGPFDAEGRELTPADLDECNGMEVGGEYRYIATRDFPYGPGCMWGEVQRGGEELCWFAEDWLAAMEATDQEYYRDCGEFPLPESNGTQGCLSYHSNPALYERSFGSRSGWEELYDETCGSAQWLREFARANPEITGSDAETADPPAALVGCYVGAAALALAALTVQVARRRRGARDAGRERETRGDGEMSRTLI</sequence>
<accession>A0ABQ6M3L2</accession>
<evidence type="ECO:0000313" key="4">
    <source>
        <dbReference type="EMBL" id="GMI18961.1"/>
    </source>
</evidence>
<evidence type="ECO:0000259" key="3">
    <source>
        <dbReference type="Pfam" id="PF14240"/>
    </source>
</evidence>
<dbReference type="PANTHER" id="PTHR30289">
    <property type="entry name" value="UNCHARACTERIZED PROTEIN YBCL-RELATED"/>
    <property type="match status" value="1"/>
</dbReference>
<dbReference type="Pfam" id="PF14240">
    <property type="entry name" value="YHYH"/>
    <property type="match status" value="1"/>
</dbReference>
<feature type="domain" description="YHYH" evidence="3">
    <location>
        <begin position="82"/>
        <end position="201"/>
    </location>
</feature>
<name>A0ABQ6M3L2_9STRA</name>
<dbReference type="Proteomes" id="UP001165060">
    <property type="component" value="Unassembled WGS sequence"/>
</dbReference>
<proteinExistence type="predicted"/>
<gene>
    <name evidence="4" type="ORF">TeGR_g4901</name>
</gene>
<keyword evidence="5" id="KW-1185">Reference proteome</keyword>
<feature type="compositionally biased region" description="Basic and acidic residues" evidence="1">
    <location>
        <begin position="371"/>
        <end position="391"/>
    </location>
</feature>
<dbReference type="PANTHER" id="PTHR30289:SF8">
    <property type="entry name" value="YHYH DOMAIN-CONTAINING PROTEIN"/>
    <property type="match status" value="1"/>
</dbReference>
<reference evidence="4 5" key="1">
    <citation type="journal article" date="2023" name="Commun. Biol.">
        <title>Genome analysis of Parmales, the sister group of diatoms, reveals the evolutionary specialization of diatoms from phago-mixotrophs to photoautotrophs.</title>
        <authorList>
            <person name="Ban H."/>
            <person name="Sato S."/>
            <person name="Yoshikawa S."/>
            <person name="Yamada K."/>
            <person name="Nakamura Y."/>
            <person name="Ichinomiya M."/>
            <person name="Sato N."/>
            <person name="Blanc-Mathieu R."/>
            <person name="Endo H."/>
            <person name="Kuwata A."/>
            <person name="Ogata H."/>
        </authorList>
    </citation>
    <scope>NUCLEOTIDE SEQUENCE [LARGE SCALE GENOMIC DNA]</scope>
</reference>
<feature type="region of interest" description="Disordered" evidence="1">
    <location>
        <begin position="368"/>
        <end position="391"/>
    </location>
</feature>
<keyword evidence="2" id="KW-0472">Membrane</keyword>
<keyword evidence="2" id="KW-0812">Transmembrane</keyword>
<keyword evidence="2" id="KW-1133">Transmembrane helix</keyword>
<dbReference type="InterPro" id="IPR025924">
    <property type="entry name" value="YHYH_dom"/>
</dbReference>
<protein>
    <recommendedName>
        <fullName evidence="3">YHYH domain-containing protein</fullName>
    </recommendedName>
</protein>
<evidence type="ECO:0000256" key="2">
    <source>
        <dbReference type="SAM" id="Phobius"/>
    </source>
</evidence>
<evidence type="ECO:0000313" key="5">
    <source>
        <dbReference type="Proteomes" id="UP001165060"/>
    </source>
</evidence>
<comment type="caution">
    <text evidence="4">The sequence shown here is derived from an EMBL/GenBank/DDBJ whole genome shotgun (WGS) entry which is preliminary data.</text>
</comment>
<feature type="transmembrane region" description="Helical" evidence="2">
    <location>
        <begin position="343"/>
        <end position="362"/>
    </location>
</feature>
<organism evidence="4 5">
    <name type="scientific">Tetraparma gracilis</name>
    <dbReference type="NCBI Taxonomy" id="2962635"/>
    <lineage>
        <taxon>Eukaryota</taxon>
        <taxon>Sar</taxon>
        <taxon>Stramenopiles</taxon>
        <taxon>Ochrophyta</taxon>
        <taxon>Bolidophyceae</taxon>
        <taxon>Parmales</taxon>
        <taxon>Triparmaceae</taxon>
        <taxon>Tetraparma</taxon>
    </lineage>
</organism>